<protein>
    <submittedName>
        <fullName evidence="1">Uncharacterized protein</fullName>
    </submittedName>
</protein>
<evidence type="ECO:0000313" key="2">
    <source>
        <dbReference type="Proteomes" id="UP000821865"/>
    </source>
</evidence>
<sequence>MADGMSTPSEMSSQKRINWPDATTRALMRVWQDNLSALRSNMRNARIYARILEEVNAGLPHGEGPYNMKQLRLKMKNLSKRYRKERLLCTRTGAGASKWRFYWLLHIFLGSLPVNDDLLVEENVEVPEVSEMPEEGVIVASWESTNNEDLADDMASANGPSESTDNNGDGDGCTPGGRNGTNTARKRKRPATTVQLLLARHDEEAKHTRKTDKKRLKLMKQLLQLQAEGNDLNGSMLRMMDKYFEAKAKDK</sequence>
<organism evidence="1 2">
    <name type="scientific">Dermacentor silvarum</name>
    <name type="common">Tick</name>
    <dbReference type="NCBI Taxonomy" id="543639"/>
    <lineage>
        <taxon>Eukaryota</taxon>
        <taxon>Metazoa</taxon>
        <taxon>Ecdysozoa</taxon>
        <taxon>Arthropoda</taxon>
        <taxon>Chelicerata</taxon>
        <taxon>Arachnida</taxon>
        <taxon>Acari</taxon>
        <taxon>Parasitiformes</taxon>
        <taxon>Ixodida</taxon>
        <taxon>Ixodoidea</taxon>
        <taxon>Ixodidae</taxon>
        <taxon>Rhipicephalinae</taxon>
        <taxon>Dermacentor</taxon>
    </lineage>
</organism>
<evidence type="ECO:0000313" key="1">
    <source>
        <dbReference type="EMBL" id="KAH7933200.1"/>
    </source>
</evidence>
<comment type="caution">
    <text evidence="1">The sequence shown here is derived from an EMBL/GenBank/DDBJ whole genome shotgun (WGS) entry which is preliminary data.</text>
</comment>
<reference evidence="1" key="1">
    <citation type="submission" date="2020-05" db="EMBL/GenBank/DDBJ databases">
        <title>Large-scale comparative analyses of tick genomes elucidate their genetic diversity and vector capacities.</title>
        <authorList>
            <person name="Jia N."/>
            <person name="Wang J."/>
            <person name="Shi W."/>
            <person name="Du L."/>
            <person name="Sun Y."/>
            <person name="Zhan W."/>
            <person name="Jiang J."/>
            <person name="Wang Q."/>
            <person name="Zhang B."/>
            <person name="Ji P."/>
            <person name="Sakyi L.B."/>
            <person name="Cui X."/>
            <person name="Yuan T."/>
            <person name="Jiang B."/>
            <person name="Yang W."/>
            <person name="Lam T.T.-Y."/>
            <person name="Chang Q."/>
            <person name="Ding S."/>
            <person name="Wang X."/>
            <person name="Zhu J."/>
            <person name="Ruan X."/>
            <person name="Zhao L."/>
            <person name="Wei J."/>
            <person name="Que T."/>
            <person name="Du C."/>
            <person name="Cheng J."/>
            <person name="Dai P."/>
            <person name="Han X."/>
            <person name="Huang E."/>
            <person name="Gao Y."/>
            <person name="Liu J."/>
            <person name="Shao H."/>
            <person name="Ye R."/>
            <person name="Li L."/>
            <person name="Wei W."/>
            <person name="Wang X."/>
            <person name="Wang C."/>
            <person name="Yang T."/>
            <person name="Huo Q."/>
            <person name="Li W."/>
            <person name="Guo W."/>
            <person name="Chen H."/>
            <person name="Zhou L."/>
            <person name="Ni X."/>
            <person name="Tian J."/>
            <person name="Zhou Y."/>
            <person name="Sheng Y."/>
            <person name="Liu T."/>
            <person name="Pan Y."/>
            <person name="Xia L."/>
            <person name="Li J."/>
            <person name="Zhao F."/>
            <person name="Cao W."/>
        </authorList>
    </citation>
    <scope>NUCLEOTIDE SEQUENCE</scope>
    <source>
        <strain evidence="1">Dsil-2018</strain>
    </source>
</reference>
<proteinExistence type="predicted"/>
<name>A0ACB8C309_DERSI</name>
<accession>A0ACB8C309</accession>
<dbReference type="Proteomes" id="UP000821865">
    <property type="component" value="Chromosome 9"/>
</dbReference>
<keyword evidence="2" id="KW-1185">Reference proteome</keyword>
<gene>
    <name evidence="1" type="ORF">HPB49_010192</name>
</gene>
<dbReference type="EMBL" id="CM023478">
    <property type="protein sequence ID" value="KAH7933200.1"/>
    <property type="molecule type" value="Genomic_DNA"/>
</dbReference>